<dbReference type="PROSITE" id="PS51257">
    <property type="entry name" value="PROKAR_LIPOPROTEIN"/>
    <property type="match status" value="1"/>
</dbReference>
<proteinExistence type="predicted"/>
<evidence type="ECO:0000313" key="2">
    <source>
        <dbReference type="Proteomes" id="UP000184109"/>
    </source>
</evidence>
<protein>
    <recommendedName>
        <fullName evidence="3">PKD domain-containing protein</fullName>
    </recommendedName>
</protein>
<dbReference type="Proteomes" id="UP000184109">
    <property type="component" value="Unassembled WGS sequence"/>
</dbReference>
<evidence type="ECO:0008006" key="3">
    <source>
        <dbReference type="Google" id="ProtNLM"/>
    </source>
</evidence>
<dbReference type="Gene3D" id="2.60.120.260">
    <property type="entry name" value="Galactose-binding domain-like"/>
    <property type="match status" value="1"/>
</dbReference>
<accession>A0A1M5UMR4</accession>
<dbReference type="RefSeq" id="WP_073119625.1">
    <property type="nucleotide sequence ID" value="NZ_BMEN01000002.1"/>
</dbReference>
<dbReference type="OrthoDB" id="5381604at2"/>
<dbReference type="AlphaFoldDB" id="A0A1M5UMR4"/>
<dbReference type="EMBL" id="FQXQ01000002">
    <property type="protein sequence ID" value="SHH64158.1"/>
    <property type="molecule type" value="Genomic_DNA"/>
</dbReference>
<sequence length="491" mass="52523">MKLLKQGKYVLLALSIIACSKDEDVAGSGSATITNLTFTSVAVDDTGKVVGVTPTSTGGTNTVYTIDFGDPEAVGDSDVKQTSGPQVSYEYPGKTATYDITVTADADDADPVSVTNQHTVTFEAGVSLADFEDEAILNLRDDRDNDGLTIEVETKDGKDGNPSKVGVVNNKGDQYEAFIVNRAKHIDVTSKSIITMDFYQETAEEIPVLMKLGGASIDGGFDIEVQTTTEATSGWQTLTFDFSKNATNSYPNQEVSTITLDQFQSLIVFIGFAVETTGTFYVDNITGGGLGIDVPDTDSDGVIDSIDKCVTVPGNTENNGCPDVSEPTDAPAAPTVLAANVISLFSDAYTDVDVTTWRTDWSMGVYKEKTVAGNPVKIYTTLDYVGVETVGDNLVDATEMTHVHIDIWSANATGFQLKIVDFGADKAYAGGDDTEGLKLIEGFAQGQWVSFDFPLSDFVGLTNKNNVAQFVLNGFPSGQVDVVIDNFYFYK</sequence>
<evidence type="ECO:0000313" key="1">
    <source>
        <dbReference type="EMBL" id="SHH64158.1"/>
    </source>
</evidence>
<reference evidence="2" key="1">
    <citation type="submission" date="2016-11" db="EMBL/GenBank/DDBJ databases">
        <authorList>
            <person name="Varghese N."/>
            <person name="Submissions S."/>
        </authorList>
    </citation>
    <scope>NUCLEOTIDE SEQUENCE [LARGE SCALE GENOMIC DNA]</scope>
    <source>
        <strain evidence="2">DSM 100572</strain>
    </source>
</reference>
<organism evidence="1 2">
    <name type="scientific">Wenyingzhuangia marina</name>
    <dbReference type="NCBI Taxonomy" id="1195760"/>
    <lineage>
        <taxon>Bacteria</taxon>
        <taxon>Pseudomonadati</taxon>
        <taxon>Bacteroidota</taxon>
        <taxon>Flavobacteriia</taxon>
        <taxon>Flavobacteriales</taxon>
        <taxon>Flavobacteriaceae</taxon>
        <taxon>Wenyingzhuangia</taxon>
    </lineage>
</organism>
<gene>
    <name evidence="1" type="ORF">SAMN05444281_1355</name>
</gene>
<keyword evidence="2" id="KW-1185">Reference proteome</keyword>
<name>A0A1M5UMR4_9FLAO</name>
<dbReference type="STRING" id="1195760.SAMN05444281_1355"/>